<organism evidence="8 9">
    <name type="scientific">Rhodopseudomonas telluris</name>
    <dbReference type="NCBI Taxonomy" id="644215"/>
    <lineage>
        <taxon>Bacteria</taxon>
        <taxon>Pseudomonadati</taxon>
        <taxon>Pseudomonadota</taxon>
        <taxon>Alphaproteobacteria</taxon>
        <taxon>Hyphomicrobiales</taxon>
        <taxon>Nitrobacteraceae</taxon>
        <taxon>Rhodopseudomonas</taxon>
    </lineage>
</organism>
<evidence type="ECO:0000256" key="4">
    <source>
        <dbReference type="ARBA" id="ARBA00022603"/>
    </source>
</evidence>
<evidence type="ECO:0000256" key="5">
    <source>
        <dbReference type="ARBA" id="ARBA00022679"/>
    </source>
</evidence>
<evidence type="ECO:0000313" key="8">
    <source>
        <dbReference type="EMBL" id="MFC0240444.1"/>
    </source>
</evidence>
<keyword evidence="6 7" id="KW-0949">S-adenosyl-L-methionine</keyword>
<accession>A0ABV6EQF3</accession>
<dbReference type="PANTHER" id="PTHR11579:SF0">
    <property type="entry name" value="PROTEIN-L-ISOASPARTATE(D-ASPARTATE) O-METHYLTRANSFERASE"/>
    <property type="match status" value="1"/>
</dbReference>
<dbReference type="Proteomes" id="UP001589775">
    <property type="component" value="Unassembled WGS sequence"/>
</dbReference>
<keyword evidence="3 7" id="KW-0963">Cytoplasm</keyword>
<dbReference type="NCBIfam" id="NF001453">
    <property type="entry name" value="PRK00312.1"/>
    <property type="match status" value="1"/>
</dbReference>
<dbReference type="GO" id="GO:0004719">
    <property type="term" value="F:protein-L-isoaspartate (D-aspartate) O-methyltransferase activity"/>
    <property type="evidence" value="ECO:0007669"/>
    <property type="project" value="UniProtKB-EC"/>
</dbReference>
<evidence type="ECO:0000256" key="6">
    <source>
        <dbReference type="ARBA" id="ARBA00022691"/>
    </source>
</evidence>
<dbReference type="CDD" id="cd02440">
    <property type="entry name" value="AdoMet_MTases"/>
    <property type="match status" value="1"/>
</dbReference>
<evidence type="ECO:0000256" key="1">
    <source>
        <dbReference type="ARBA" id="ARBA00004496"/>
    </source>
</evidence>
<protein>
    <recommendedName>
        <fullName evidence="7">Protein-L-isoaspartate O-methyltransferase</fullName>
        <ecNumber evidence="7">2.1.1.77</ecNumber>
    </recommendedName>
    <alternativeName>
        <fullName evidence="7">L-isoaspartyl protein carboxyl methyltransferase</fullName>
    </alternativeName>
    <alternativeName>
        <fullName evidence="7">Protein L-isoaspartyl methyltransferase</fullName>
    </alternativeName>
    <alternativeName>
        <fullName evidence="7">Protein-beta-aspartate methyltransferase</fullName>
        <shortName evidence="7">PIMT</shortName>
    </alternativeName>
</protein>
<evidence type="ECO:0000256" key="3">
    <source>
        <dbReference type="ARBA" id="ARBA00022490"/>
    </source>
</evidence>
<dbReference type="EC" id="2.1.1.77" evidence="7"/>
<dbReference type="RefSeq" id="WP_378386334.1">
    <property type="nucleotide sequence ID" value="NZ_JBHLWM010000003.1"/>
</dbReference>
<dbReference type="NCBIfam" id="TIGR00080">
    <property type="entry name" value="pimt"/>
    <property type="match status" value="1"/>
</dbReference>
<dbReference type="SUPFAM" id="SSF53335">
    <property type="entry name" value="S-adenosyl-L-methionine-dependent methyltransferases"/>
    <property type="match status" value="1"/>
</dbReference>
<keyword evidence="4 7" id="KW-0489">Methyltransferase</keyword>
<dbReference type="GO" id="GO:0032259">
    <property type="term" value="P:methylation"/>
    <property type="evidence" value="ECO:0007669"/>
    <property type="project" value="UniProtKB-KW"/>
</dbReference>
<feature type="active site" evidence="7">
    <location>
        <position position="75"/>
    </location>
</feature>
<sequence length="243" mass="25671">MASPESRHSTGRAPNDFAAQRARMVDEQIRARGVRDPLVLASIAKVPREVFVPDLTRAHAYDDSPLPIGSDQTISQPYIVAVMIAALTLKGGERVLDVGTGSGYAAAVLAGIASEVISIERLAPLAERARATLASLGIRNVEVRQGDGSRGCPEHAPYDAIVVAAGGPQVPESLKAQLAVGGRLVMPVGTDQLAQKLLRVTRASETELSVETLTDVRFVPLIGAEGWGAADRNDAAPIRTRRT</sequence>
<evidence type="ECO:0000256" key="2">
    <source>
        <dbReference type="ARBA" id="ARBA00005369"/>
    </source>
</evidence>
<reference evidence="8 9" key="1">
    <citation type="submission" date="2024-09" db="EMBL/GenBank/DDBJ databases">
        <authorList>
            <person name="Sun Q."/>
            <person name="Mori K."/>
        </authorList>
    </citation>
    <scope>NUCLEOTIDE SEQUENCE [LARGE SCALE GENOMIC DNA]</scope>
    <source>
        <strain evidence="8 9">KCTC 23279</strain>
    </source>
</reference>
<comment type="catalytic activity">
    <reaction evidence="7">
        <text>[protein]-L-isoaspartate + S-adenosyl-L-methionine = [protein]-L-isoaspartate alpha-methyl ester + S-adenosyl-L-homocysteine</text>
        <dbReference type="Rhea" id="RHEA:12705"/>
        <dbReference type="Rhea" id="RHEA-COMP:12143"/>
        <dbReference type="Rhea" id="RHEA-COMP:12144"/>
        <dbReference type="ChEBI" id="CHEBI:57856"/>
        <dbReference type="ChEBI" id="CHEBI:59789"/>
        <dbReference type="ChEBI" id="CHEBI:90596"/>
        <dbReference type="ChEBI" id="CHEBI:90598"/>
        <dbReference type="EC" id="2.1.1.77"/>
    </reaction>
</comment>
<comment type="function">
    <text evidence="7">Catalyzes the methyl esterification of L-isoaspartyl residues in peptides and proteins that result from spontaneous decomposition of normal L-aspartyl and L-asparaginyl residues. It plays a role in the repair and/or degradation of damaged proteins.</text>
</comment>
<dbReference type="InterPro" id="IPR029063">
    <property type="entry name" value="SAM-dependent_MTases_sf"/>
</dbReference>
<name>A0ABV6EQF3_9BRAD</name>
<dbReference type="Pfam" id="PF01135">
    <property type="entry name" value="PCMT"/>
    <property type="match status" value="1"/>
</dbReference>
<dbReference type="InterPro" id="IPR000682">
    <property type="entry name" value="PCMT"/>
</dbReference>
<dbReference type="EMBL" id="JBHLWM010000003">
    <property type="protein sequence ID" value="MFC0240444.1"/>
    <property type="molecule type" value="Genomic_DNA"/>
</dbReference>
<comment type="caution">
    <text evidence="8">The sequence shown here is derived from an EMBL/GenBank/DDBJ whole genome shotgun (WGS) entry which is preliminary data.</text>
</comment>
<keyword evidence="9" id="KW-1185">Reference proteome</keyword>
<comment type="subcellular location">
    <subcellularLocation>
        <location evidence="1 7">Cytoplasm</location>
    </subcellularLocation>
</comment>
<dbReference type="Gene3D" id="3.40.50.150">
    <property type="entry name" value="Vaccinia Virus protein VP39"/>
    <property type="match status" value="1"/>
</dbReference>
<evidence type="ECO:0000313" key="9">
    <source>
        <dbReference type="Proteomes" id="UP001589775"/>
    </source>
</evidence>
<keyword evidence="5 7" id="KW-0808">Transferase</keyword>
<comment type="similarity">
    <text evidence="2 7">Belongs to the methyltransferase superfamily. L-isoaspartyl/D-aspartyl protein methyltransferase family.</text>
</comment>
<dbReference type="PANTHER" id="PTHR11579">
    <property type="entry name" value="PROTEIN-L-ISOASPARTATE O-METHYLTRANSFERASE"/>
    <property type="match status" value="1"/>
</dbReference>
<proteinExistence type="inferred from homology"/>
<gene>
    <name evidence="7" type="primary">pcm</name>
    <name evidence="8" type="ORF">ACFFJ6_08200</name>
</gene>
<dbReference type="HAMAP" id="MF_00090">
    <property type="entry name" value="PIMT"/>
    <property type="match status" value="1"/>
</dbReference>
<evidence type="ECO:0000256" key="7">
    <source>
        <dbReference type="HAMAP-Rule" id="MF_00090"/>
    </source>
</evidence>